<accession>A0A0M4CXG2</accession>
<dbReference type="PATRIC" id="fig|1603606.3.peg.2324"/>
<dbReference type="OrthoDB" id="9773403at2"/>
<dbReference type="InterPro" id="IPR005883">
    <property type="entry name" value="PilM"/>
</dbReference>
<dbReference type="EMBL" id="CP010802">
    <property type="protein sequence ID" value="ALC16916.1"/>
    <property type="molecule type" value="Genomic_DNA"/>
</dbReference>
<dbReference type="PANTHER" id="PTHR32432:SF3">
    <property type="entry name" value="ETHANOLAMINE UTILIZATION PROTEIN EUTJ"/>
    <property type="match status" value="1"/>
</dbReference>
<dbReference type="SUPFAM" id="SSF53067">
    <property type="entry name" value="Actin-like ATPase domain"/>
    <property type="match status" value="2"/>
</dbReference>
<dbReference type="RefSeq" id="WP_053550968.1">
    <property type="nucleotide sequence ID" value="NZ_CP010802.1"/>
</dbReference>
<evidence type="ECO:0000313" key="2">
    <source>
        <dbReference type="EMBL" id="ALC16916.1"/>
    </source>
</evidence>
<keyword evidence="3" id="KW-1185">Reference proteome</keyword>
<dbReference type="AlphaFoldDB" id="A0A0M4CXG2"/>
<dbReference type="STRING" id="1603606.DSOUD_2151"/>
<dbReference type="SMART" id="SM00842">
    <property type="entry name" value="FtsA"/>
    <property type="match status" value="1"/>
</dbReference>
<dbReference type="Proteomes" id="UP000057158">
    <property type="component" value="Chromosome"/>
</dbReference>
<dbReference type="Pfam" id="PF11104">
    <property type="entry name" value="PilM_2"/>
    <property type="match status" value="1"/>
</dbReference>
<reference evidence="2 3" key="1">
    <citation type="submission" date="2015-07" db="EMBL/GenBank/DDBJ databases">
        <title>Isolation and Genomic Characterization of a Novel Halophilic Metal-Reducing Deltaproteobacterium from the Deep Subsurface.</title>
        <authorList>
            <person name="Badalamenti J.P."/>
            <person name="Summers Z.M."/>
            <person name="Gralnick J.A."/>
            <person name="Bond D.R."/>
        </authorList>
    </citation>
    <scope>NUCLEOTIDE SEQUENCE [LARGE SCALE GENOMIC DNA]</scope>
    <source>
        <strain evidence="2 3">WTL</strain>
    </source>
</reference>
<dbReference type="GO" id="GO:0051301">
    <property type="term" value="P:cell division"/>
    <property type="evidence" value="ECO:0007669"/>
    <property type="project" value="InterPro"/>
</dbReference>
<name>A0A0M4CXG2_9BACT</name>
<dbReference type="Gene3D" id="3.30.1490.300">
    <property type="match status" value="1"/>
</dbReference>
<dbReference type="InterPro" id="IPR043129">
    <property type="entry name" value="ATPase_NBD"/>
</dbReference>
<dbReference type="InterPro" id="IPR003494">
    <property type="entry name" value="SHS2_FtsA"/>
</dbReference>
<dbReference type="PIRSF" id="PIRSF019169">
    <property type="entry name" value="PilM"/>
    <property type="match status" value="1"/>
</dbReference>
<dbReference type="Gene3D" id="3.30.420.40">
    <property type="match status" value="2"/>
</dbReference>
<proteinExistence type="predicted"/>
<dbReference type="NCBIfam" id="TIGR01175">
    <property type="entry name" value="pilM"/>
    <property type="match status" value="1"/>
</dbReference>
<evidence type="ECO:0000259" key="1">
    <source>
        <dbReference type="SMART" id="SM00842"/>
    </source>
</evidence>
<dbReference type="CDD" id="cd24049">
    <property type="entry name" value="ASKHA_NBD_PilM"/>
    <property type="match status" value="1"/>
</dbReference>
<evidence type="ECO:0000313" key="3">
    <source>
        <dbReference type="Proteomes" id="UP000057158"/>
    </source>
</evidence>
<dbReference type="KEGG" id="des:DSOUD_2151"/>
<dbReference type="PANTHER" id="PTHR32432">
    <property type="entry name" value="CELL DIVISION PROTEIN FTSA-RELATED"/>
    <property type="match status" value="1"/>
</dbReference>
<sequence>MLFKSKKEVVGIDIGSSSVKMVQLRESKGVYHLVNFGISPLSPEAIVDNSIMDSGAVVDAIRGLVESHNIKTKNVATSISGHSVIIRKILLPIMTEEEMESSIQWEAEQYIPFDISEVNIDFQIIGPDNRDPSQMAVILVAAKKDFVNDYLAVFKECGLTPVVMDIDCFAIENIFELNYGLNEDEVVALINMGASAMNINILKNGASVFTRDIQAGGNSFNEEIQKRFGISTIEAEQLKLGLGGKDINPAQVTEVISDATENLTQEVQRSLDFFSATSSDEKIQKIYIAGGVANAPQIKSALEQRLGVSVEVLDPFQQIVINGKDFDLEYIRAIGPQFCVATGLAMRRLGDK</sequence>
<gene>
    <name evidence="2" type="primary">pilM</name>
    <name evidence="2" type="ORF">DSOUD_2151</name>
</gene>
<protein>
    <submittedName>
        <fullName evidence="2">Type IV pilus assembly protein PilM</fullName>
    </submittedName>
</protein>
<dbReference type="InterPro" id="IPR050696">
    <property type="entry name" value="FtsA/MreB"/>
</dbReference>
<feature type="domain" description="SHS2" evidence="1">
    <location>
        <begin position="9"/>
        <end position="175"/>
    </location>
</feature>
<organism evidence="2 3">
    <name type="scientific">Desulfuromonas soudanensis</name>
    <dbReference type="NCBI Taxonomy" id="1603606"/>
    <lineage>
        <taxon>Bacteria</taxon>
        <taxon>Pseudomonadati</taxon>
        <taxon>Thermodesulfobacteriota</taxon>
        <taxon>Desulfuromonadia</taxon>
        <taxon>Desulfuromonadales</taxon>
        <taxon>Desulfuromonadaceae</taxon>
        <taxon>Desulfuromonas</taxon>
    </lineage>
</organism>